<evidence type="ECO:0000313" key="4">
    <source>
        <dbReference type="Proteomes" id="UP000198744"/>
    </source>
</evidence>
<keyword evidence="1" id="KW-0472">Membrane</keyword>
<dbReference type="InterPro" id="IPR002509">
    <property type="entry name" value="NODB_dom"/>
</dbReference>
<feature type="transmembrane region" description="Helical" evidence="1">
    <location>
        <begin position="12"/>
        <end position="29"/>
    </location>
</feature>
<dbReference type="RefSeq" id="WP_093883775.1">
    <property type="nucleotide sequence ID" value="NZ_FOBS01000016.1"/>
</dbReference>
<gene>
    <name evidence="3" type="ORF">SAMN04489760_11622</name>
</gene>
<dbReference type="InterPro" id="IPR011330">
    <property type="entry name" value="Glyco_hydro/deAcase_b/a-brl"/>
</dbReference>
<organism evidence="3 4">
    <name type="scientific">Syntrophus gentianae</name>
    <dbReference type="NCBI Taxonomy" id="43775"/>
    <lineage>
        <taxon>Bacteria</taxon>
        <taxon>Pseudomonadati</taxon>
        <taxon>Thermodesulfobacteriota</taxon>
        <taxon>Syntrophia</taxon>
        <taxon>Syntrophales</taxon>
        <taxon>Syntrophaceae</taxon>
        <taxon>Syntrophus</taxon>
    </lineage>
</organism>
<reference evidence="3 4" key="1">
    <citation type="submission" date="2016-10" db="EMBL/GenBank/DDBJ databases">
        <authorList>
            <person name="de Groot N.N."/>
        </authorList>
    </citation>
    <scope>NUCLEOTIDE SEQUENCE [LARGE SCALE GENOMIC DNA]</scope>
    <source>
        <strain evidence="3 4">DSM 8423</strain>
    </source>
</reference>
<dbReference type="CDD" id="cd10917">
    <property type="entry name" value="CE4_NodB_like_6s_7s"/>
    <property type="match status" value="1"/>
</dbReference>
<feature type="transmembrane region" description="Helical" evidence="1">
    <location>
        <begin position="35"/>
        <end position="58"/>
    </location>
</feature>
<keyword evidence="1" id="KW-0812">Transmembrane</keyword>
<evidence type="ECO:0000256" key="1">
    <source>
        <dbReference type="SAM" id="Phobius"/>
    </source>
</evidence>
<accession>A0A1H7YG01</accession>
<keyword evidence="4" id="KW-1185">Reference proteome</keyword>
<feature type="domain" description="NodB homology" evidence="2">
    <location>
        <begin position="69"/>
        <end position="253"/>
    </location>
</feature>
<sequence length="271" mass="30576">MKRFFPPLKTPALRAGLAALFSAAALFPMEPRWSILPLLLFVLSCLMAPFFPRWGYFLPVISRGPSNRRGVALTVDDGPDPEMTPRLLDLLGQRGMKATFFVTGRQVLRHPELIRKILAEGHTVGNHSFSHDVLLMLRSSRRLAEEIDRLQEVLSSFGIRPRVFRPPVGITNPRLGPVLRRRGMSCVNFDCRALDAGNRRIKGISRKLLKKMRPGSILLIHDFRPSEKTDIRQWITEIDALLEGIARCGYKVVPLQELTDIPVMEKGIPVA</sequence>
<dbReference type="OrthoDB" id="5352625at2"/>
<dbReference type="GO" id="GO:0005975">
    <property type="term" value="P:carbohydrate metabolic process"/>
    <property type="evidence" value="ECO:0007669"/>
    <property type="project" value="InterPro"/>
</dbReference>
<proteinExistence type="predicted"/>
<dbReference type="AlphaFoldDB" id="A0A1H7YG01"/>
<evidence type="ECO:0000313" key="3">
    <source>
        <dbReference type="EMBL" id="SEM44863.1"/>
    </source>
</evidence>
<dbReference type="Proteomes" id="UP000198744">
    <property type="component" value="Unassembled WGS sequence"/>
</dbReference>
<evidence type="ECO:0000259" key="2">
    <source>
        <dbReference type="PROSITE" id="PS51677"/>
    </source>
</evidence>
<dbReference type="SUPFAM" id="SSF88713">
    <property type="entry name" value="Glycoside hydrolase/deacetylase"/>
    <property type="match status" value="1"/>
</dbReference>
<dbReference type="STRING" id="43775.SAMN04489760_11622"/>
<dbReference type="Pfam" id="PF01522">
    <property type="entry name" value="Polysacc_deac_1"/>
    <property type="match status" value="1"/>
</dbReference>
<keyword evidence="1" id="KW-1133">Transmembrane helix</keyword>
<dbReference type="PROSITE" id="PS51677">
    <property type="entry name" value="NODB"/>
    <property type="match status" value="1"/>
</dbReference>
<dbReference type="GO" id="GO:0016810">
    <property type="term" value="F:hydrolase activity, acting on carbon-nitrogen (but not peptide) bonds"/>
    <property type="evidence" value="ECO:0007669"/>
    <property type="project" value="InterPro"/>
</dbReference>
<dbReference type="InterPro" id="IPR050248">
    <property type="entry name" value="Polysacc_deacetylase_ArnD"/>
</dbReference>
<dbReference type="PANTHER" id="PTHR10587">
    <property type="entry name" value="GLYCOSYL TRANSFERASE-RELATED"/>
    <property type="match status" value="1"/>
</dbReference>
<dbReference type="Gene3D" id="3.20.20.370">
    <property type="entry name" value="Glycoside hydrolase/deacetylase"/>
    <property type="match status" value="1"/>
</dbReference>
<dbReference type="EMBL" id="FOBS01000016">
    <property type="protein sequence ID" value="SEM44863.1"/>
    <property type="molecule type" value="Genomic_DNA"/>
</dbReference>
<protein>
    <submittedName>
        <fullName evidence="3">Peptidoglycan/xylan/chitin deacetylase, PgdA/CDA1 family</fullName>
    </submittedName>
</protein>
<name>A0A1H7YG01_9BACT</name>